<keyword evidence="1" id="KW-1133">Transmembrane helix</keyword>
<evidence type="ECO:0000259" key="2">
    <source>
        <dbReference type="Pfam" id="PF02206"/>
    </source>
</evidence>
<name>A0A8R1E9T8_CAEJA</name>
<reference evidence="4" key="1">
    <citation type="submission" date="2010-08" db="EMBL/GenBank/DDBJ databases">
        <authorList>
            <consortium name="Caenorhabditis japonica Sequencing Consortium"/>
            <person name="Wilson R.K."/>
        </authorList>
    </citation>
    <scope>NUCLEOTIDE SEQUENCE [LARGE SCALE GENOMIC DNA]</scope>
    <source>
        <strain evidence="4">DF5081</strain>
    </source>
</reference>
<dbReference type="AlphaFoldDB" id="A0A8R1E9T8"/>
<protein>
    <submittedName>
        <fullName evidence="3">WSN domain-containing protein</fullName>
    </submittedName>
</protein>
<dbReference type="Proteomes" id="UP000005237">
    <property type="component" value="Unassembled WGS sequence"/>
</dbReference>
<accession>A0A8R1E9T8</accession>
<evidence type="ECO:0000313" key="4">
    <source>
        <dbReference type="Proteomes" id="UP000005237"/>
    </source>
</evidence>
<evidence type="ECO:0000313" key="3">
    <source>
        <dbReference type="EnsemblMetazoa" id="CJA31702.1"/>
    </source>
</evidence>
<keyword evidence="4" id="KW-1185">Reference proteome</keyword>
<evidence type="ECO:0000256" key="1">
    <source>
        <dbReference type="SAM" id="Phobius"/>
    </source>
</evidence>
<dbReference type="InterPro" id="IPR003125">
    <property type="entry name" value="WSN"/>
</dbReference>
<sequence length="345" mass="39460">MDLANPYVAKLKNVIKLNKKTENLENIQSKIASLSRVINSIALQNSFQRESLTTKNVMAAALDVHDPYILHAIEKTDVQNVTNTIKTLDLLANQSMDTITEITLALNKLALGHDTTSSDIPNSPALFNVSRFSFSEAIIRNIYDLHKIIISLIDELKLASPQEKKIVTWYRRIKFLTNQYSVQLKLSFPQLQPLFDSFENARSFIVDIEQYQLLTNDTYSTLLIKSLDNLQPYTTTIETLSNSERIQYITEQFDEMNKLINKTVNISDKYTLLGLPRGSEYLEIFLEDFDDKQPFLLVFITFAVALVCALVVLYLWIRTSKDVQKVNQCKEETVELGKKQEANSC</sequence>
<keyword evidence="1" id="KW-0812">Transmembrane</keyword>
<feature type="domain" description="Domain of unknown function WSN" evidence="2">
    <location>
        <begin position="23"/>
        <end position="88"/>
    </location>
</feature>
<feature type="transmembrane region" description="Helical" evidence="1">
    <location>
        <begin position="295"/>
        <end position="317"/>
    </location>
</feature>
<dbReference type="EnsemblMetazoa" id="CJA31702.1">
    <property type="protein sequence ID" value="CJA31702.1"/>
    <property type="gene ID" value="WBGene00207549"/>
</dbReference>
<reference evidence="3" key="2">
    <citation type="submission" date="2022-06" db="UniProtKB">
        <authorList>
            <consortium name="EnsemblMetazoa"/>
        </authorList>
    </citation>
    <scope>IDENTIFICATION</scope>
    <source>
        <strain evidence="3">DF5081</strain>
    </source>
</reference>
<proteinExistence type="predicted"/>
<organism evidence="3 4">
    <name type="scientific">Caenorhabditis japonica</name>
    <dbReference type="NCBI Taxonomy" id="281687"/>
    <lineage>
        <taxon>Eukaryota</taxon>
        <taxon>Metazoa</taxon>
        <taxon>Ecdysozoa</taxon>
        <taxon>Nematoda</taxon>
        <taxon>Chromadorea</taxon>
        <taxon>Rhabditida</taxon>
        <taxon>Rhabditina</taxon>
        <taxon>Rhabditomorpha</taxon>
        <taxon>Rhabditoidea</taxon>
        <taxon>Rhabditidae</taxon>
        <taxon>Peloderinae</taxon>
        <taxon>Caenorhabditis</taxon>
    </lineage>
</organism>
<keyword evidence="1" id="KW-0472">Membrane</keyword>
<dbReference type="Pfam" id="PF02206">
    <property type="entry name" value="WSN"/>
    <property type="match status" value="1"/>
</dbReference>